<dbReference type="EMBL" id="CAKKNE010000001">
    <property type="protein sequence ID" value="CAH0365440.1"/>
    <property type="molecule type" value="Genomic_DNA"/>
</dbReference>
<dbReference type="OrthoDB" id="10259470at2759"/>
<proteinExistence type="predicted"/>
<dbReference type="SUPFAM" id="SSF53448">
    <property type="entry name" value="Nucleotide-diphospho-sugar transferases"/>
    <property type="match status" value="1"/>
</dbReference>
<comment type="caution">
    <text evidence="1">The sequence shown here is derived from an EMBL/GenBank/DDBJ whole genome shotgun (WGS) entry which is preliminary data.</text>
</comment>
<dbReference type="InterPro" id="IPR036412">
    <property type="entry name" value="HAD-like_sf"/>
</dbReference>
<gene>
    <name evidence="1" type="ORF">PECAL_1P18800</name>
</gene>
<accession>A0A8J2WU07</accession>
<dbReference type="SUPFAM" id="SSF56784">
    <property type="entry name" value="HAD-like"/>
    <property type="match status" value="1"/>
</dbReference>
<reference evidence="1" key="1">
    <citation type="submission" date="2021-11" db="EMBL/GenBank/DDBJ databases">
        <authorList>
            <consortium name="Genoscope - CEA"/>
            <person name="William W."/>
        </authorList>
    </citation>
    <scope>NUCLEOTIDE SEQUENCE</scope>
</reference>
<dbReference type="AlphaFoldDB" id="A0A8J2WU07"/>
<dbReference type="InterPro" id="IPR029044">
    <property type="entry name" value="Nucleotide-diphossugar_trans"/>
</dbReference>
<keyword evidence="2" id="KW-1185">Reference proteome</keyword>
<protein>
    <recommendedName>
        <fullName evidence="3">Nucleotidyl transferase domain-containing protein</fullName>
    </recommendedName>
</protein>
<dbReference type="Gene3D" id="3.90.550.10">
    <property type="entry name" value="Spore Coat Polysaccharide Biosynthesis Protein SpsA, Chain A"/>
    <property type="match status" value="1"/>
</dbReference>
<dbReference type="SUPFAM" id="SSF56112">
    <property type="entry name" value="Protein kinase-like (PK-like)"/>
    <property type="match status" value="1"/>
</dbReference>
<dbReference type="InterPro" id="IPR023214">
    <property type="entry name" value="HAD_sf"/>
</dbReference>
<dbReference type="Gene3D" id="3.40.50.1000">
    <property type="entry name" value="HAD superfamily/HAD-like"/>
    <property type="match status" value="1"/>
</dbReference>
<dbReference type="InterPro" id="IPR011009">
    <property type="entry name" value="Kinase-like_dom_sf"/>
</dbReference>
<evidence type="ECO:0000313" key="2">
    <source>
        <dbReference type="Proteomes" id="UP000789595"/>
    </source>
</evidence>
<sequence length="747" mass="82644">MEPISCPIRVSTQVNAPHSSRRSPQLSAVPRTHDCPLNVVIPMGGLGRNEFTNAGYPTPKPMIPVVGRPMLFWLLDNLDLRDTDAVWLGSKRDVEAEYGIEAAVRREYPSLEVHFVRFDFDTRGATETLYCVLNAMDANQRRRRTISLDCDTLWFCDVLGGARALPSDTGASFYFHDDAEDASAPYSYIRVDPRTQKIVDIREKVAISRLANNGAYVFASAAQALAGLEELLDEKVGEVKTTDKQQAWVKEDDASSLNTALAQENPAAYSHRHHYVSGLIARLISNKAPFLAVRAKDFASLSTPSQLKAFLARLRRGEVLGARAMRFCFALDGTLVNCVDDDFEDASPIDKNIQIARQLHAAGHTIIIWTDRGMERGNAGSAMARAGAVTFRQLGEFGIPYDELLFGKPRADVYIDAQAVSSLGAHIERSLGWDLETISGNSDLTGGVKPRHFNAVRRVGDDHVEKTGPEHILKGEIYWYQHIPPALSDLFPQAVSVSQHPDRDLSSMVLTRVAGVTYSHLSANFCVTPGRLVALLDSLKRLHTCEGSTDNVSDELLCTNYARKVKQRYQKHEAFFRSFGADVPALASKILSFLEDYESQKRFNKAGYIHGDPVFSNVLLTHDGRVKFLDMRGALGDVLTTCGDVAYDLSKVYQSLCGYDAIILDVPVDAAGAQTLAKLRSCFATWLSRNYPSVKMRDVRLIVAAHYFCIVPLHDNLHHQRQFLAKARWLLEADDDAAGTGPDAVVA</sequence>
<dbReference type="Proteomes" id="UP000789595">
    <property type="component" value="Unassembled WGS sequence"/>
</dbReference>
<evidence type="ECO:0000313" key="1">
    <source>
        <dbReference type="EMBL" id="CAH0365440.1"/>
    </source>
</evidence>
<name>A0A8J2WU07_9STRA</name>
<evidence type="ECO:0008006" key="3">
    <source>
        <dbReference type="Google" id="ProtNLM"/>
    </source>
</evidence>
<organism evidence="1 2">
    <name type="scientific">Pelagomonas calceolata</name>
    <dbReference type="NCBI Taxonomy" id="35677"/>
    <lineage>
        <taxon>Eukaryota</taxon>
        <taxon>Sar</taxon>
        <taxon>Stramenopiles</taxon>
        <taxon>Ochrophyta</taxon>
        <taxon>Pelagophyceae</taxon>
        <taxon>Pelagomonadales</taxon>
        <taxon>Pelagomonadaceae</taxon>
        <taxon>Pelagomonas</taxon>
    </lineage>
</organism>